<keyword evidence="3" id="KW-1185">Reference proteome</keyword>
<sequence length="107" mass="11654">MFEIDIKLRTLRTVRSEKEGGLQSSSVVTMPRSELPVQTPNAPSAAVFHSSVKHPHSGVVLKTAIATVGIKETAADAAILFDEGSQKSFITQQLADQLHLRLMVRKC</sequence>
<reference evidence="2" key="2">
    <citation type="submission" date="2020-11" db="EMBL/GenBank/DDBJ databases">
        <authorList>
            <person name="McCartney M.A."/>
            <person name="Auch B."/>
            <person name="Kono T."/>
            <person name="Mallez S."/>
            <person name="Becker A."/>
            <person name="Gohl D.M."/>
            <person name="Silverstein K.A.T."/>
            <person name="Koren S."/>
            <person name="Bechman K.B."/>
            <person name="Herman A."/>
            <person name="Abrahante J.E."/>
            <person name="Garbe J."/>
        </authorList>
    </citation>
    <scope>NUCLEOTIDE SEQUENCE</scope>
    <source>
        <strain evidence="2">Duluth1</strain>
        <tissue evidence="2">Whole animal</tissue>
    </source>
</reference>
<proteinExistence type="predicted"/>
<protein>
    <submittedName>
        <fullName evidence="2">Uncharacterized protein</fullName>
    </submittedName>
</protein>
<dbReference type="EMBL" id="JAIWYP010000001">
    <property type="protein sequence ID" value="KAH3885607.1"/>
    <property type="molecule type" value="Genomic_DNA"/>
</dbReference>
<dbReference type="AlphaFoldDB" id="A0A9D4MX90"/>
<comment type="caution">
    <text evidence="2">The sequence shown here is derived from an EMBL/GenBank/DDBJ whole genome shotgun (WGS) entry which is preliminary data.</text>
</comment>
<name>A0A9D4MX90_DREPO</name>
<evidence type="ECO:0000313" key="3">
    <source>
        <dbReference type="Proteomes" id="UP000828390"/>
    </source>
</evidence>
<evidence type="ECO:0000256" key="1">
    <source>
        <dbReference type="SAM" id="MobiDB-lite"/>
    </source>
</evidence>
<gene>
    <name evidence="2" type="ORF">DPMN_009602</name>
</gene>
<feature type="region of interest" description="Disordered" evidence="1">
    <location>
        <begin position="20"/>
        <end position="41"/>
    </location>
</feature>
<reference evidence="2" key="1">
    <citation type="journal article" date="2019" name="bioRxiv">
        <title>The Genome of the Zebra Mussel, Dreissena polymorpha: A Resource for Invasive Species Research.</title>
        <authorList>
            <person name="McCartney M.A."/>
            <person name="Auch B."/>
            <person name="Kono T."/>
            <person name="Mallez S."/>
            <person name="Zhang Y."/>
            <person name="Obille A."/>
            <person name="Becker A."/>
            <person name="Abrahante J.E."/>
            <person name="Garbe J."/>
            <person name="Badalamenti J.P."/>
            <person name="Herman A."/>
            <person name="Mangelson H."/>
            <person name="Liachko I."/>
            <person name="Sullivan S."/>
            <person name="Sone E.D."/>
            <person name="Koren S."/>
            <person name="Silverstein K.A.T."/>
            <person name="Beckman K.B."/>
            <person name="Gohl D.M."/>
        </authorList>
    </citation>
    <scope>NUCLEOTIDE SEQUENCE</scope>
    <source>
        <strain evidence="2">Duluth1</strain>
        <tissue evidence="2">Whole animal</tissue>
    </source>
</reference>
<dbReference type="Proteomes" id="UP000828390">
    <property type="component" value="Unassembled WGS sequence"/>
</dbReference>
<organism evidence="2 3">
    <name type="scientific">Dreissena polymorpha</name>
    <name type="common">Zebra mussel</name>
    <name type="synonym">Mytilus polymorpha</name>
    <dbReference type="NCBI Taxonomy" id="45954"/>
    <lineage>
        <taxon>Eukaryota</taxon>
        <taxon>Metazoa</taxon>
        <taxon>Spiralia</taxon>
        <taxon>Lophotrochozoa</taxon>
        <taxon>Mollusca</taxon>
        <taxon>Bivalvia</taxon>
        <taxon>Autobranchia</taxon>
        <taxon>Heteroconchia</taxon>
        <taxon>Euheterodonta</taxon>
        <taxon>Imparidentia</taxon>
        <taxon>Neoheterodontei</taxon>
        <taxon>Myida</taxon>
        <taxon>Dreissenoidea</taxon>
        <taxon>Dreissenidae</taxon>
        <taxon>Dreissena</taxon>
    </lineage>
</organism>
<accession>A0A9D4MX90</accession>
<evidence type="ECO:0000313" key="2">
    <source>
        <dbReference type="EMBL" id="KAH3885607.1"/>
    </source>
</evidence>